<evidence type="ECO:0000313" key="3">
    <source>
        <dbReference type="EMBL" id="BAN33918.1"/>
    </source>
</evidence>
<dbReference type="RefSeq" id="WP_009207137.1">
    <property type="nucleotide sequence ID" value="NC_022357.1"/>
</dbReference>
<protein>
    <recommendedName>
        <fullName evidence="5">YGGT family protein</fullName>
    </recommendedName>
</protein>
<evidence type="ECO:0000256" key="2">
    <source>
        <dbReference type="SAM" id="Phobius"/>
    </source>
</evidence>
<dbReference type="STRING" id="1163617.SCD_n00069"/>
<dbReference type="GO" id="GO:0016020">
    <property type="term" value="C:membrane"/>
    <property type="evidence" value="ECO:0007669"/>
    <property type="project" value="InterPro"/>
</dbReference>
<sequence length="191" mass="21372">MLNQAFQFLIETLLGLFVLATLLRFYLQWARAPFRNPVSQFIAALTDFAVKPLRRFIPGLFGLDLASLVLAWLVEYVILLVVFWLGGLFLLKAGPSVFLAIAFLAVIKLLKISIYILLGAVFIQAILSWTNPHTPLAPVLSRLTDPFLLPLRKVVPLFANVDLSPLLLFIICELLLMVPVAWLESLAMQLA</sequence>
<keyword evidence="4" id="KW-1185">Reference proteome</keyword>
<gene>
    <name evidence="3" type="ORF">SCD_n00069</name>
</gene>
<dbReference type="eggNOG" id="COG0762">
    <property type="taxonomic scope" value="Bacteria"/>
</dbReference>
<dbReference type="InterPro" id="IPR003425">
    <property type="entry name" value="CCB3/YggT"/>
</dbReference>
<evidence type="ECO:0000313" key="4">
    <source>
        <dbReference type="Proteomes" id="UP000015559"/>
    </source>
</evidence>
<keyword evidence="2" id="KW-0472">Membrane</keyword>
<proteinExistence type="inferred from homology"/>
<dbReference type="PANTHER" id="PTHR33219">
    <property type="entry name" value="YLMG HOMOLOG PROTEIN 2, CHLOROPLASTIC"/>
    <property type="match status" value="1"/>
</dbReference>
<keyword evidence="2" id="KW-1133">Transmembrane helix</keyword>
<dbReference type="AlphaFoldDB" id="S6AAN9"/>
<accession>S6AAN9</accession>
<feature type="transmembrane region" description="Helical" evidence="2">
    <location>
        <begin position="163"/>
        <end position="183"/>
    </location>
</feature>
<dbReference type="OrthoDB" id="9806665at2"/>
<feature type="transmembrane region" description="Helical" evidence="2">
    <location>
        <begin position="61"/>
        <end position="83"/>
    </location>
</feature>
<feature type="transmembrane region" description="Helical" evidence="2">
    <location>
        <begin position="6"/>
        <end position="27"/>
    </location>
</feature>
<dbReference type="Pfam" id="PF02325">
    <property type="entry name" value="CCB3_YggT"/>
    <property type="match status" value="2"/>
</dbReference>
<dbReference type="Proteomes" id="UP000015559">
    <property type="component" value="Chromosome"/>
</dbReference>
<keyword evidence="2" id="KW-0812">Transmembrane</keyword>
<dbReference type="PANTHER" id="PTHR33219:SF14">
    <property type="entry name" value="PROTEIN COFACTOR ASSEMBLY OF COMPLEX C SUBUNIT B CCB3, CHLOROPLASTIC-RELATED"/>
    <property type="match status" value="1"/>
</dbReference>
<organism evidence="3 4">
    <name type="scientific">Sulfuricella denitrificans (strain DSM 22764 / NBRC 105220 / skB26)</name>
    <dbReference type="NCBI Taxonomy" id="1163617"/>
    <lineage>
        <taxon>Bacteria</taxon>
        <taxon>Pseudomonadati</taxon>
        <taxon>Pseudomonadota</taxon>
        <taxon>Betaproteobacteria</taxon>
        <taxon>Nitrosomonadales</taxon>
        <taxon>Sulfuricellaceae</taxon>
        <taxon>Sulfuricella</taxon>
    </lineage>
</organism>
<name>S6AAN9_SULDS</name>
<comment type="similarity">
    <text evidence="1">Belongs to the YggT family.</text>
</comment>
<reference evidence="3 4" key="1">
    <citation type="journal article" date="2012" name="Appl. Environ. Microbiol.">
        <title>Draft genome sequence of a psychrotolerant sulfur-oxidizing bacterium, Sulfuricella denitrificans skB26, and proteomic insights into cold adaptation.</title>
        <authorList>
            <person name="Watanabe T."/>
            <person name="Kojima H."/>
            <person name="Fukui M."/>
        </authorList>
    </citation>
    <scope>NUCLEOTIDE SEQUENCE [LARGE SCALE GENOMIC DNA]</scope>
    <source>
        <strain evidence="4">skB26</strain>
    </source>
</reference>
<evidence type="ECO:0008006" key="5">
    <source>
        <dbReference type="Google" id="ProtNLM"/>
    </source>
</evidence>
<dbReference type="KEGG" id="sdr:SCD_n00069"/>
<dbReference type="HOGENOM" id="CLU_089905_0_1_4"/>
<evidence type="ECO:0000256" key="1">
    <source>
        <dbReference type="ARBA" id="ARBA00010894"/>
    </source>
</evidence>
<dbReference type="EMBL" id="AP013066">
    <property type="protein sequence ID" value="BAN33918.1"/>
    <property type="molecule type" value="Genomic_DNA"/>
</dbReference>